<dbReference type="EMBL" id="VIKR01000005">
    <property type="protein sequence ID" value="TQV72306.1"/>
    <property type="molecule type" value="Genomic_DNA"/>
</dbReference>
<dbReference type="InterPro" id="IPR000014">
    <property type="entry name" value="PAS"/>
</dbReference>
<accession>A0A545T511</accession>
<dbReference type="InterPro" id="IPR000700">
    <property type="entry name" value="PAS-assoc_C"/>
</dbReference>
<dbReference type="SMART" id="SM00091">
    <property type="entry name" value="PAS"/>
    <property type="match status" value="1"/>
</dbReference>
<evidence type="ECO:0000313" key="5">
    <source>
        <dbReference type="EMBL" id="TQV72306.1"/>
    </source>
</evidence>
<dbReference type="PROSITE" id="PS50113">
    <property type="entry name" value="PAC"/>
    <property type="match status" value="1"/>
</dbReference>
<reference evidence="5 6" key="1">
    <citation type="submission" date="2019-06" db="EMBL/GenBank/DDBJ databases">
        <title>Draft genome of Aliikangiella marina GYP-15.</title>
        <authorList>
            <person name="Wang G."/>
        </authorList>
    </citation>
    <scope>NUCLEOTIDE SEQUENCE [LARGE SCALE GENOMIC DNA]</scope>
    <source>
        <strain evidence="5 6">GYP-15</strain>
    </source>
</reference>
<dbReference type="Pfam" id="PF00990">
    <property type="entry name" value="GGDEF"/>
    <property type="match status" value="1"/>
</dbReference>
<dbReference type="NCBIfam" id="TIGR00229">
    <property type="entry name" value="sensory_box"/>
    <property type="match status" value="1"/>
</dbReference>
<dbReference type="NCBIfam" id="TIGR00254">
    <property type="entry name" value="GGDEF"/>
    <property type="match status" value="1"/>
</dbReference>
<evidence type="ECO:0000259" key="4">
    <source>
        <dbReference type="PROSITE" id="PS50887"/>
    </source>
</evidence>
<dbReference type="RefSeq" id="WP_142943636.1">
    <property type="nucleotide sequence ID" value="NZ_VIKR01000005.1"/>
</dbReference>
<organism evidence="5 6">
    <name type="scientific">Aliikangiella marina</name>
    <dbReference type="NCBI Taxonomy" id="1712262"/>
    <lineage>
        <taxon>Bacteria</taxon>
        <taxon>Pseudomonadati</taxon>
        <taxon>Pseudomonadota</taxon>
        <taxon>Gammaproteobacteria</taxon>
        <taxon>Oceanospirillales</taxon>
        <taxon>Pleioneaceae</taxon>
        <taxon>Aliikangiella</taxon>
    </lineage>
</organism>
<dbReference type="FunFam" id="3.30.70.270:FF:000001">
    <property type="entry name" value="Diguanylate cyclase domain protein"/>
    <property type="match status" value="1"/>
</dbReference>
<dbReference type="Gene3D" id="3.30.450.20">
    <property type="entry name" value="PAS domain"/>
    <property type="match status" value="1"/>
</dbReference>
<dbReference type="InterPro" id="IPR052163">
    <property type="entry name" value="DGC-Regulatory_Protein"/>
</dbReference>
<dbReference type="GO" id="GO:0003824">
    <property type="term" value="F:catalytic activity"/>
    <property type="evidence" value="ECO:0007669"/>
    <property type="project" value="UniProtKB-ARBA"/>
</dbReference>
<dbReference type="Pfam" id="PF00989">
    <property type="entry name" value="PAS"/>
    <property type="match status" value="1"/>
</dbReference>
<dbReference type="InterPro" id="IPR000160">
    <property type="entry name" value="GGDEF_dom"/>
</dbReference>
<dbReference type="SMART" id="SM00086">
    <property type="entry name" value="PAC"/>
    <property type="match status" value="1"/>
</dbReference>
<evidence type="ECO:0000259" key="2">
    <source>
        <dbReference type="PROSITE" id="PS50112"/>
    </source>
</evidence>
<proteinExistence type="predicted"/>
<feature type="domain" description="PAS" evidence="2">
    <location>
        <begin position="30"/>
        <end position="93"/>
    </location>
</feature>
<dbReference type="InterPro" id="IPR001610">
    <property type="entry name" value="PAC"/>
</dbReference>
<dbReference type="CDD" id="cd01949">
    <property type="entry name" value="GGDEF"/>
    <property type="match status" value="1"/>
</dbReference>
<dbReference type="PROSITE" id="PS50887">
    <property type="entry name" value="GGDEF"/>
    <property type="match status" value="1"/>
</dbReference>
<dbReference type="PANTHER" id="PTHR46663:SF3">
    <property type="entry name" value="SLL0267 PROTEIN"/>
    <property type="match status" value="1"/>
</dbReference>
<feature type="domain" description="GGDEF" evidence="4">
    <location>
        <begin position="180"/>
        <end position="327"/>
    </location>
</feature>
<feature type="domain" description="PAC" evidence="3">
    <location>
        <begin position="96"/>
        <end position="148"/>
    </location>
</feature>
<comment type="caution">
    <text evidence="5">The sequence shown here is derived from an EMBL/GenBank/DDBJ whole genome shotgun (WGS) entry which is preliminary data.</text>
</comment>
<dbReference type="PANTHER" id="PTHR46663">
    <property type="entry name" value="DIGUANYLATE CYCLASE DGCT-RELATED"/>
    <property type="match status" value="1"/>
</dbReference>
<keyword evidence="6" id="KW-1185">Reference proteome</keyword>
<evidence type="ECO:0000313" key="6">
    <source>
        <dbReference type="Proteomes" id="UP000317839"/>
    </source>
</evidence>
<dbReference type="CDD" id="cd00130">
    <property type="entry name" value="PAS"/>
    <property type="match status" value="1"/>
</dbReference>
<dbReference type="InterPro" id="IPR035965">
    <property type="entry name" value="PAS-like_dom_sf"/>
</dbReference>
<dbReference type="InterPro" id="IPR029787">
    <property type="entry name" value="Nucleotide_cyclase"/>
</dbReference>
<comment type="cofactor">
    <cofactor evidence="1">
        <name>Mg(2+)</name>
        <dbReference type="ChEBI" id="CHEBI:18420"/>
    </cofactor>
</comment>
<dbReference type="Proteomes" id="UP000317839">
    <property type="component" value="Unassembled WGS sequence"/>
</dbReference>
<gene>
    <name evidence="5" type="ORF">FLL45_18995</name>
</gene>
<dbReference type="OrthoDB" id="9812260at2"/>
<dbReference type="AlphaFoldDB" id="A0A545T511"/>
<dbReference type="Gene3D" id="3.30.70.270">
    <property type="match status" value="1"/>
</dbReference>
<dbReference type="SUPFAM" id="SSF55073">
    <property type="entry name" value="Nucleotide cyclase"/>
    <property type="match status" value="1"/>
</dbReference>
<evidence type="ECO:0000259" key="3">
    <source>
        <dbReference type="PROSITE" id="PS50113"/>
    </source>
</evidence>
<dbReference type="SMART" id="SM00267">
    <property type="entry name" value="GGDEF"/>
    <property type="match status" value="1"/>
</dbReference>
<name>A0A545T511_9GAMM</name>
<dbReference type="PROSITE" id="PS50112">
    <property type="entry name" value="PAS"/>
    <property type="match status" value="1"/>
</dbReference>
<sequence>MNTSAASRQNYVMDIDHPTNEPTNDLSSIAIQHAGNGIVVTDADNTILQVNPAFCRISGFKEAEIVGRKPFLLRSGEHDESFYNRIWKVLHQDGFWQGEICYRHRQGGLFYVWETITAIQDKANNITHYVSAMTDMTELKQQQQALSELANYDALTQLPNRHYFSANLKQSLEMSKRHDSKVALLFIDLNKFKAINDQYGHRAGDNLLVEVAERIARAVRTEDTAARIGGDEFVVLMPRVSARYMLESIANRILKRLSPPIQIAENLEINLSASIGISVYPDDLKDKANFNQARISQSDDDAEILELADQAMYVAKENSLPFCFYDQIDNYQPKSREDLVSLGN</sequence>
<dbReference type="GO" id="GO:0006355">
    <property type="term" value="P:regulation of DNA-templated transcription"/>
    <property type="evidence" value="ECO:0007669"/>
    <property type="project" value="InterPro"/>
</dbReference>
<protein>
    <submittedName>
        <fullName evidence="5">Diguanylate cyclase</fullName>
    </submittedName>
</protein>
<evidence type="ECO:0000256" key="1">
    <source>
        <dbReference type="ARBA" id="ARBA00001946"/>
    </source>
</evidence>
<dbReference type="InterPro" id="IPR013767">
    <property type="entry name" value="PAS_fold"/>
</dbReference>
<dbReference type="InterPro" id="IPR043128">
    <property type="entry name" value="Rev_trsase/Diguanyl_cyclase"/>
</dbReference>
<dbReference type="SUPFAM" id="SSF55785">
    <property type="entry name" value="PYP-like sensor domain (PAS domain)"/>
    <property type="match status" value="1"/>
</dbReference>